<evidence type="ECO:0000313" key="2">
    <source>
        <dbReference type="Proteomes" id="UP001368500"/>
    </source>
</evidence>
<accession>A0ABU9BFS6</accession>
<name>A0ABU9BFS6_9BURK</name>
<dbReference type="Pfam" id="PF11161">
    <property type="entry name" value="DUF2944"/>
    <property type="match status" value="1"/>
</dbReference>
<protein>
    <submittedName>
        <fullName evidence="1">DUF2946 family protein</fullName>
    </submittedName>
</protein>
<evidence type="ECO:0000313" key="1">
    <source>
        <dbReference type="EMBL" id="MEK8027433.1"/>
    </source>
</evidence>
<proteinExistence type="predicted"/>
<dbReference type="EMBL" id="JBBUTF010000014">
    <property type="protein sequence ID" value="MEK8027433.1"/>
    <property type="molecule type" value="Genomic_DNA"/>
</dbReference>
<keyword evidence="2" id="KW-1185">Reference proteome</keyword>
<reference evidence="1 2" key="1">
    <citation type="submission" date="2024-04" db="EMBL/GenBank/DDBJ databases">
        <title>Novel species of the genus Ideonella isolated from streams.</title>
        <authorList>
            <person name="Lu H."/>
        </authorList>
    </citation>
    <scope>NUCLEOTIDE SEQUENCE [LARGE SCALE GENOMIC DNA]</scope>
    <source>
        <strain evidence="1 2">BYS139W</strain>
    </source>
</reference>
<dbReference type="InterPro" id="IPR021332">
    <property type="entry name" value="DUF2944"/>
</dbReference>
<sequence length="180" mass="19985">MDDIVKAAMAKWPDVPHCHGWLALDGRGDWYMRDERVQAAGAFPQVKGSRVTHEKLLGFIGRNYLADAQGAWYFQNGPQRVYVTLEATPWIWRVRWDAAAGRAELHGHTGVAPAAVHGAGLDEDGLLYLATDRGLGRVHPQDLLDASQALEAGQWPLDAQPWPAQDLPARFGFVREPRRG</sequence>
<gene>
    <name evidence="1" type="ORF">AACH11_15825</name>
</gene>
<comment type="caution">
    <text evidence="1">The sequence shown here is derived from an EMBL/GenBank/DDBJ whole genome shotgun (WGS) entry which is preliminary data.</text>
</comment>
<organism evidence="1 2">
    <name type="scientific">Pseudaquabacterium rugosum</name>
    <dbReference type="NCBI Taxonomy" id="2984194"/>
    <lineage>
        <taxon>Bacteria</taxon>
        <taxon>Pseudomonadati</taxon>
        <taxon>Pseudomonadota</taxon>
        <taxon>Betaproteobacteria</taxon>
        <taxon>Burkholderiales</taxon>
        <taxon>Sphaerotilaceae</taxon>
        <taxon>Pseudaquabacterium</taxon>
    </lineage>
</organism>
<dbReference type="RefSeq" id="WP_341375212.1">
    <property type="nucleotide sequence ID" value="NZ_JBBUTF010000014.1"/>
</dbReference>
<dbReference type="Proteomes" id="UP001368500">
    <property type="component" value="Unassembled WGS sequence"/>
</dbReference>